<gene>
    <name evidence="1" type="ORF">GCM10017764_27140</name>
</gene>
<name>A0ABQ3HWS9_9SPHI</name>
<reference evidence="2" key="1">
    <citation type="journal article" date="2019" name="Int. J. Syst. Evol. Microbiol.">
        <title>The Global Catalogue of Microorganisms (GCM) 10K type strain sequencing project: providing services to taxonomists for standard genome sequencing and annotation.</title>
        <authorList>
            <consortium name="The Broad Institute Genomics Platform"/>
            <consortium name="The Broad Institute Genome Sequencing Center for Infectious Disease"/>
            <person name="Wu L."/>
            <person name="Ma J."/>
        </authorList>
    </citation>
    <scope>NUCLEOTIDE SEQUENCE [LARGE SCALE GENOMIC DNA]</scope>
    <source>
        <strain evidence="2">CGMCC 1.12966</strain>
    </source>
</reference>
<keyword evidence="2" id="KW-1185">Reference proteome</keyword>
<dbReference type="PANTHER" id="PTHR46124">
    <property type="entry name" value="D-AMINOACYL-TRNA DEACYLASE"/>
    <property type="match status" value="1"/>
</dbReference>
<protein>
    <submittedName>
        <fullName evidence="1">TatD family hydrolase</fullName>
    </submittedName>
</protein>
<accession>A0ABQ3HWS9</accession>
<keyword evidence="1" id="KW-0378">Hydrolase</keyword>
<evidence type="ECO:0000313" key="1">
    <source>
        <dbReference type="EMBL" id="GHE42389.1"/>
    </source>
</evidence>
<dbReference type="Gene3D" id="3.20.20.140">
    <property type="entry name" value="Metal-dependent hydrolases"/>
    <property type="match status" value="1"/>
</dbReference>
<dbReference type="PANTHER" id="PTHR46124:SF2">
    <property type="entry name" value="D-AMINOACYL-TRNA DEACYLASE"/>
    <property type="match status" value="1"/>
</dbReference>
<comment type="caution">
    <text evidence="1">The sequence shown here is derived from an EMBL/GenBank/DDBJ whole genome shotgun (WGS) entry which is preliminary data.</text>
</comment>
<organism evidence="1 2">
    <name type="scientific">Sphingobacterium griseoflavum</name>
    <dbReference type="NCBI Taxonomy" id="1474952"/>
    <lineage>
        <taxon>Bacteria</taxon>
        <taxon>Pseudomonadati</taxon>
        <taxon>Bacteroidota</taxon>
        <taxon>Sphingobacteriia</taxon>
        <taxon>Sphingobacteriales</taxon>
        <taxon>Sphingobacteriaceae</taxon>
        <taxon>Sphingobacterium</taxon>
    </lineage>
</organism>
<dbReference type="Pfam" id="PF01026">
    <property type="entry name" value="TatD_DNase"/>
    <property type="match status" value="1"/>
</dbReference>
<dbReference type="CDD" id="cd01310">
    <property type="entry name" value="TatD_DNAse"/>
    <property type="match status" value="1"/>
</dbReference>
<evidence type="ECO:0000313" key="2">
    <source>
        <dbReference type="Proteomes" id="UP000620550"/>
    </source>
</evidence>
<proteinExistence type="predicted"/>
<dbReference type="InterPro" id="IPR032466">
    <property type="entry name" value="Metal_Hydrolase"/>
</dbReference>
<dbReference type="GO" id="GO:0016787">
    <property type="term" value="F:hydrolase activity"/>
    <property type="evidence" value="ECO:0007669"/>
    <property type="project" value="UniProtKB-KW"/>
</dbReference>
<dbReference type="InterPro" id="IPR001130">
    <property type="entry name" value="TatD-like"/>
</dbReference>
<dbReference type="Proteomes" id="UP000620550">
    <property type="component" value="Unassembled WGS sequence"/>
</dbReference>
<dbReference type="EMBL" id="BNAF01000010">
    <property type="protein sequence ID" value="GHE42389.1"/>
    <property type="molecule type" value="Genomic_DNA"/>
</dbReference>
<sequence length="220" mass="25338">MRVPFIDIHTHCTVESTAQEFSLPNIIIAKNYLYPLPCSLGIHPWYIDSSPTAQLDALHDHGRKDSVLAIGECGLDKVCDTPWILQEEVFRKQIAFANSVGKPLIVHCVRAHQECFRILREEKVQVPVIFHGFEKHPNLAQEIYQLGYYISLGTSILAGKKNDLVRQALLDRIFLETDNKSTKIVDIYKYFCAVREIDLDQFKEQIYKNFTHIFNYQLGA</sequence>
<dbReference type="SUPFAM" id="SSF51556">
    <property type="entry name" value="Metallo-dependent hydrolases"/>
    <property type="match status" value="1"/>
</dbReference>
<dbReference type="PIRSF" id="PIRSF005902">
    <property type="entry name" value="DNase_TatD"/>
    <property type="match status" value="1"/>
</dbReference>